<evidence type="ECO:0000259" key="1">
    <source>
        <dbReference type="SMART" id="SM00507"/>
    </source>
</evidence>
<organism evidence="2">
    <name type="scientific">marine sediment metagenome</name>
    <dbReference type="NCBI Taxonomy" id="412755"/>
    <lineage>
        <taxon>unclassified sequences</taxon>
        <taxon>metagenomes</taxon>
        <taxon>ecological metagenomes</taxon>
    </lineage>
</organism>
<dbReference type="InterPro" id="IPR047693">
    <property type="entry name" value="RNA-guided_IscB-like"/>
</dbReference>
<dbReference type="InterPro" id="IPR052892">
    <property type="entry name" value="NA-targeting_endonuclease"/>
</dbReference>
<dbReference type="EMBL" id="LAZR01024358">
    <property type="protein sequence ID" value="KKL75405.1"/>
    <property type="molecule type" value="Genomic_DNA"/>
</dbReference>
<reference evidence="2" key="1">
    <citation type="journal article" date="2015" name="Nature">
        <title>Complex archaea that bridge the gap between prokaryotes and eukaryotes.</title>
        <authorList>
            <person name="Spang A."/>
            <person name="Saw J.H."/>
            <person name="Jorgensen S.L."/>
            <person name="Zaremba-Niedzwiedzka K."/>
            <person name="Martijn J."/>
            <person name="Lind A.E."/>
            <person name="van Eijk R."/>
            <person name="Schleper C."/>
            <person name="Guy L."/>
            <person name="Ettema T.J."/>
        </authorList>
    </citation>
    <scope>NUCLEOTIDE SEQUENCE</scope>
</reference>
<dbReference type="Pfam" id="PF14239">
    <property type="entry name" value="RRXRR"/>
    <property type="match status" value="1"/>
</dbReference>
<evidence type="ECO:0000313" key="2">
    <source>
        <dbReference type="EMBL" id="KKL75405.1"/>
    </source>
</evidence>
<dbReference type="GO" id="GO:0008270">
    <property type="term" value="F:zinc ion binding"/>
    <property type="evidence" value="ECO:0007669"/>
    <property type="project" value="InterPro"/>
</dbReference>
<dbReference type="Gene3D" id="1.10.30.50">
    <property type="match status" value="1"/>
</dbReference>
<dbReference type="SMART" id="SM00507">
    <property type="entry name" value="HNHc"/>
    <property type="match status" value="1"/>
</dbReference>
<dbReference type="Pfam" id="PF01844">
    <property type="entry name" value="HNH"/>
    <property type="match status" value="1"/>
</dbReference>
<dbReference type="InterPro" id="IPR003615">
    <property type="entry name" value="HNH_nuc"/>
</dbReference>
<dbReference type="GO" id="GO:0003676">
    <property type="term" value="F:nucleic acid binding"/>
    <property type="evidence" value="ECO:0007669"/>
    <property type="project" value="InterPro"/>
</dbReference>
<accession>A0A0F9H1A8</accession>
<protein>
    <recommendedName>
        <fullName evidence="1">HNH nuclease domain-containing protein</fullName>
    </recommendedName>
</protein>
<feature type="domain" description="HNH nuclease" evidence="1">
    <location>
        <begin position="190"/>
        <end position="242"/>
    </location>
</feature>
<dbReference type="CDD" id="cd00085">
    <property type="entry name" value="HNHc"/>
    <property type="match status" value="1"/>
</dbReference>
<proteinExistence type="predicted"/>
<name>A0A0F9H1A8_9ZZZZ</name>
<dbReference type="InterPro" id="IPR025938">
    <property type="entry name" value="RRXRR_dom"/>
</dbReference>
<dbReference type="PANTHER" id="PTHR33877:SF2">
    <property type="entry name" value="OS07G0170200 PROTEIN"/>
    <property type="match status" value="1"/>
</dbReference>
<dbReference type="AlphaFoldDB" id="A0A0F9H1A8"/>
<dbReference type="InterPro" id="IPR002711">
    <property type="entry name" value="HNH"/>
</dbReference>
<dbReference type="GO" id="GO:0004519">
    <property type="term" value="F:endonuclease activity"/>
    <property type="evidence" value="ECO:0007669"/>
    <property type="project" value="InterPro"/>
</dbReference>
<gene>
    <name evidence="2" type="ORF">LCGC14_2055230</name>
</gene>
<comment type="caution">
    <text evidence="2">The sequence shown here is derived from an EMBL/GenBank/DDBJ whole genome shotgun (WGS) entry which is preliminary data.</text>
</comment>
<dbReference type="PANTHER" id="PTHR33877">
    <property type="entry name" value="SLL1193 PROTEIN"/>
    <property type="match status" value="1"/>
</dbReference>
<dbReference type="NCBIfam" id="NF040563">
    <property type="entry name" value="guided_IscB"/>
    <property type="match status" value="1"/>
</dbReference>
<sequence length="359" mass="41730">MLVFVLNKQKKPLMPCSPAKARRLLKKDLAKVISKKPFTIKLLFGTSGHKQEVIAGMDTGSKIIGTAAIANGKVLYQAQTKLRGEEIKKKMDQRRMYRRSRRGRKLRYRKPRFLNRRASRAINRLAPSVKHKVLSHLREKKFIESILPVSMWIVETASFDIHKITNPKGVSKALGKSQSYQKGRMLDFYNVKQYVLNRDKYQCQMCKKKKDLKLHVHHIKFRSNSGSNSPDNLVTLCETCHDKLHKLKKEEAEKSSKKLQKSAQKQTKHATEVSILRSQLCKHFGNIESSQAFEETFGYITKFNRENKNLPKAHHIDAICIATWEKELRCIIKIILQIFFLEDVFQRAIINKEEVFVRN</sequence>